<reference evidence="1" key="1">
    <citation type="submission" date="2020-02" db="EMBL/GenBank/DDBJ databases">
        <authorList>
            <person name="Meier V. D."/>
        </authorList>
    </citation>
    <scope>NUCLEOTIDE SEQUENCE</scope>
    <source>
        <strain evidence="1">AVDCRST_MAG92</strain>
    </source>
</reference>
<proteinExistence type="predicted"/>
<sequence>MLNRLLQAATITFLLNLIAYINPQDTNQSAALLPSRTISKIVLSLR</sequence>
<dbReference type="EMBL" id="CADCTM010000407">
    <property type="protein sequence ID" value="CAA9264317.1"/>
    <property type="molecule type" value="Genomic_DNA"/>
</dbReference>
<gene>
    <name evidence="1" type="ORF">AVDCRST_MAG92-2652</name>
</gene>
<dbReference type="AlphaFoldDB" id="A0A6J4IZP1"/>
<evidence type="ECO:0000313" key="1">
    <source>
        <dbReference type="EMBL" id="CAA9264317.1"/>
    </source>
</evidence>
<accession>A0A6J4IZP1</accession>
<organism evidence="1">
    <name type="scientific">uncultured Coleofasciculus sp</name>
    <dbReference type="NCBI Taxonomy" id="1267456"/>
    <lineage>
        <taxon>Bacteria</taxon>
        <taxon>Bacillati</taxon>
        <taxon>Cyanobacteriota</taxon>
        <taxon>Cyanophyceae</taxon>
        <taxon>Coleofasciculales</taxon>
        <taxon>Coleofasciculaceae</taxon>
        <taxon>Coleofasciculus</taxon>
        <taxon>environmental samples</taxon>
    </lineage>
</organism>
<protein>
    <submittedName>
        <fullName evidence="1">Uncharacterized protein</fullName>
    </submittedName>
</protein>
<name>A0A6J4IZP1_9CYAN</name>